<feature type="transmembrane region" description="Helical" evidence="8">
    <location>
        <begin position="308"/>
        <end position="329"/>
    </location>
</feature>
<dbReference type="PANTHER" id="PTHR42718:SF24">
    <property type="entry name" value="MAJOR FACILITATOR SUPERFAMILY (MFS) PROFILE DOMAIN-CONTAINING PROTEIN"/>
    <property type="match status" value="1"/>
</dbReference>
<feature type="transmembrane region" description="Helical" evidence="8">
    <location>
        <begin position="20"/>
        <end position="44"/>
    </location>
</feature>
<evidence type="ECO:0000256" key="6">
    <source>
        <dbReference type="ARBA" id="ARBA00023136"/>
    </source>
</evidence>
<dbReference type="SUPFAM" id="SSF103473">
    <property type="entry name" value="MFS general substrate transporter"/>
    <property type="match status" value="1"/>
</dbReference>
<dbReference type="Pfam" id="PF07690">
    <property type="entry name" value="MFS_1"/>
    <property type="match status" value="1"/>
</dbReference>
<feature type="transmembrane region" description="Helical" evidence="8">
    <location>
        <begin position="203"/>
        <end position="223"/>
    </location>
</feature>
<feature type="transmembrane region" description="Helical" evidence="8">
    <location>
        <begin position="170"/>
        <end position="191"/>
    </location>
</feature>
<dbReference type="EMBL" id="CP046956">
    <property type="protein sequence ID" value="QTN01278.1"/>
    <property type="molecule type" value="Genomic_DNA"/>
</dbReference>
<dbReference type="PANTHER" id="PTHR42718">
    <property type="entry name" value="MAJOR FACILITATOR SUPERFAMILY MULTIDRUG TRANSPORTER MFSC"/>
    <property type="match status" value="1"/>
</dbReference>
<feature type="compositionally biased region" description="Polar residues" evidence="7">
    <location>
        <begin position="486"/>
        <end position="499"/>
    </location>
</feature>
<evidence type="ECO:0000313" key="10">
    <source>
        <dbReference type="EMBL" id="QTN01278.1"/>
    </source>
</evidence>
<feature type="transmembrane region" description="Helical" evidence="8">
    <location>
        <begin position="88"/>
        <end position="110"/>
    </location>
</feature>
<comment type="subcellular location">
    <subcellularLocation>
        <location evidence="1">Cell membrane</location>
        <topology evidence="1">Multi-pass membrane protein</topology>
    </subcellularLocation>
</comment>
<keyword evidence="2" id="KW-0813">Transport</keyword>
<dbReference type="PRINTS" id="PR01036">
    <property type="entry name" value="TCRTETB"/>
</dbReference>
<feature type="transmembrane region" description="Helical" evidence="8">
    <location>
        <begin position="365"/>
        <end position="387"/>
    </location>
</feature>
<feature type="transmembrane region" description="Helical" evidence="8">
    <location>
        <begin position="235"/>
        <end position="254"/>
    </location>
</feature>
<feature type="region of interest" description="Disordered" evidence="7">
    <location>
        <begin position="484"/>
        <end position="508"/>
    </location>
</feature>
<dbReference type="Proteomes" id="UP000665043">
    <property type="component" value="Chromosome"/>
</dbReference>
<feature type="transmembrane region" description="Helical" evidence="8">
    <location>
        <begin position="56"/>
        <end position="76"/>
    </location>
</feature>
<evidence type="ECO:0000256" key="7">
    <source>
        <dbReference type="SAM" id="MobiDB-lite"/>
    </source>
</evidence>
<feature type="transmembrane region" description="Helical" evidence="8">
    <location>
        <begin position="116"/>
        <end position="136"/>
    </location>
</feature>
<keyword evidence="4 8" id="KW-0812">Transmembrane</keyword>
<keyword evidence="5 8" id="KW-1133">Transmembrane helix</keyword>
<evidence type="ECO:0000313" key="11">
    <source>
        <dbReference type="Proteomes" id="UP000665043"/>
    </source>
</evidence>
<dbReference type="InterPro" id="IPR036259">
    <property type="entry name" value="MFS_trans_sf"/>
</dbReference>
<sequence>MRDRTAFIEASQVAKGPIIFIMVLGAFVAILNQTLMNIALPVMMVDLDITENTAQWLTTVFMLVNGILIPITAFLMEKFSTRKLFLTAMSLFALGTLICGISPSFFLILIGRVVQAAGAGIMMPLLTNVILSLFPLEKRGSAMGLIGLAMMFAPAIGPTLSGWIVQNYSWRLLFFIVLPIAVIDVILAFFLLRNVTKLSNPKVDISSIILSTFAFGGLLYGFSTAGNNGWGETEVIASLAVGGVAMIIFVIRQLRLSNPMLEFRVFKYNMFTLTTIINVVVTMAMFASMILVPLYLQIVRGFTPLESGLLLLPGAIISGIMSPITGKLFDKIGARPLALVGLAITAVMTFFFTDLTDSTSYMHMMIIYSARMIGISMIMMPIMTAGLNQLPRRYYSHGTAMANTLRQVSGAIGTAFLVTVMSNQRTAHMADFLPNDAADQQMYAFQHATIEGINDSFMVATVFAVIGFALSFFLKQVRPADEMEAEQNTNKESIQSAITADQAPAPQK</sequence>
<evidence type="ECO:0000256" key="1">
    <source>
        <dbReference type="ARBA" id="ARBA00004651"/>
    </source>
</evidence>
<keyword evidence="6 8" id="KW-0472">Membrane</keyword>
<feature type="transmembrane region" description="Helical" evidence="8">
    <location>
        <begin position="457"/>
        <end position="474"/>
    </location>
</feature>
<dbReference type="PROSITE" id="PS50850">
    <property type="entry name" value="MFS"/>
    <property type="match status" value="1"/>
</dbReference>
<proteinExistence type="predicted"/>
<organism evidence="10 11">
    <name type="scientific">Sediminibacillus dalangtanensis</name>
    <dbReference type="NCBI Taxonomy" id="2729421"/>
    <lineage>
        <taxon>Bacteria</taxon>
        <taxon>Bacillati</taxon>
        <taxon>Bacillota</taxon>
        <taxon>Bacilli</taxon>
        <taxon>Bacillales</taxon>
        <taxon>Bacillaceae</taxon>
        <taxon>Sediminibacillus</taxon>
    </lineage>
</organism>
<keyword evidence="11" id="KW-1185">Reference proteome</keyword>
<dbReference type="InterPro" id="IPR020846">
    <property type="entry name" value="MFS_dom"/>
</dbReference>
<dbReference type="Gene3D" id="1.20.1250.20">
    <property type="entry name" value="MFS general substrate transporter like domains"/>
    <property type="match status" value="1"/>
</dbReference>
<accession>A0ABX7W205</accession>
<gene>
    <name evidence="10" type="ORF">ERJ70_19535</name>
</gene>
<dbReference type="RefSeq" id="WP_209366389.1">
    <property type="nucleotide sequence ID" value="NZ_CP046956.1"/>
</dbReference>
<dbReference type="InterPro" id="IPR011701">
    <property type="entry name" value="MFS"/>
</dbReference>
<evidence type="ECO:0000256" key="4">
    <source>
        <dbReference type="ARBA" id="ARBA00022692"/>
    </source>
</evidence>
<evidence type="ECO:0000259" key="9">
    <source>
        <dbReference type="PROSITE" id="PS50850"/>
    </source>
</evidence>
<dbReference type="InterPro" id="IPR004638">
    <property type="entry name" value="EmrB-like"/>
</dbReference>
<evidence type="ECO:0000256" key="2">
    <source>
        <dbReference type="ARBA" id="ARBA00022448"/>
    </source>
</evidence>
<dbReference type="CDD" id="cd17503">
    <property type="entry name" value="MFS_LmrB_MDR_like"/>
    <property type="match status" value="1"/>
</dbReference>
<feature type="transmembrane region" description="Helical" evidence="8">
    <location>
        <begin position="143"/>
        <end position="164"/>
    </location>
</feature>
<dbReference type="NCBIfam" id="TIGR00711">
    <property type="entry name" value="efflux_EmrB"/>
    <property type="match status" value="1"/>
</dbReference>
<evidence type="ECO:0000256" key="5">
    <source>
        <dbReference type="ARBA" id="ARBA00022989"/>
    </source>
</evidence>
<reference evidence="10 11" key="1">
    <citation type="submission" date="2019-12" db="EMBL/GenBank/DDBJ databases">
        <title>The whole genome sequencing of a strain isolated from a Mars analog, Dalangtan Playa.</title>
        <authorList>
            <person name="Huang T."/>
        </authorList>
    </citation>
    <scope>NUCLEOTIDE SEQUENCE [LARGE SCALE GENOMIC DNA]</scope>
    <source>
        <strain evidence="10 11">DP4-553-S</strain>
    </source>
</reference>
<dbReference type="Gene3D" id="1.20.1720.10">
    <property type="entry name" value="Multidrug resistance protein D"/>
    <property type="match status" value="1"/>
</dbReference>
<feature type="transmembrane region" description="Helical" evidence="8">
    <location>
        <begin position="336"/>
        <end position="353"/>
    </location>
</feature>
<evidence type="ECO:0000256" key="8">
    <source>
        <dbReference type="SAM" id="Phobius"/>
    </source>
</evidence>
<name>A0ABX7W205_9BACI</name>
<feature type="domain" description="Major facilitator superfamily (MFS) profile" evidence="9">
    <location>
        <begin position="18"/>
        <end position="479"/>
    </location>
</feature>
<feature type="transmembrane region" description="Helical" evidence="8">
    <location>
        <begin position="408"/>
        <end position="424"/>
    </location>
</feature>
<feature type="transmembrane region" description="Helical" evidence="8">
    <location>
        <begin position="275"/>
        <end position="296"/>
    </location>
</feature>
<protein>
    <submittedName>
        <fullName evidence="10">DHA2 family efflux MFS transporter permease subunit</fullName>
    </submittedName>
</protein>
<evidence type="ECO:0000256" key="3">
    <source>
        <dbReference type="ARBA" id="ARBA00022475"/>
    </source>
</evidence>
<keyword evidence="3" id="KW-1003">Cell membrane</keyword>